<name>A0ABT5ASY8_9CYAN</name>
<keyword evidence="1" id="KW-0378">Hydrolase</keyword>
<evidence type="ECO:0000313" key="2">
    <source>
        <dbReference type="Proteomes" id="UP001212499"/>
    </source>
</evidence>
<dbReference type="Proteomes" id="UP001212499">
    <property type="component" value="Unassembled WGS sequence"/>
</dbReference>
<dbReference type="Gene3D" id="3.40.91.10">
    <property type="match status" value="1"/>
</dbReference>
<comment type="caution">
    <text evidence="1">The sequence shown here is derived from an EMBL/GenBank/DDBJ whole genome shotgun (WGS) entry which is preliminary data.</text>
</comment>
<keyword evidence="1" id="KW-0255">Endonuclease</keyword>
<reference evidence="1 2" key="1">
    <citation type="submission" date="2023-01" db="EMBL/GenBank/DDBJ databases">
        <title>Genomes from the Australian National Cyanobacteria Reference Collection.</title>
        <authorList>
            <person name="Willis A."/>
            <person name="Lee E.M.F."/>
        </authorList>
    </citation>
    <scope>NUCLEOTIDE SEQUENCE [LARGE SCALE GENOMIC DNA]</scope>
    <source>
        <strain evidence="1 2">CS-1033</strain>
    </source>
</reference>
<keyword evidence="2" id="KW-1185">Reference proteome</keyword>
<dbReference type="EMBL" id="JAQMUH010000116">
    <property type="protein sequence ID" value="MDB9540062.1"/>
    <property type="molecule type" value="Genomic_DNA"/>
</dbReference>
<dbReference type="Gene3D" id="1.10.238.90">
    <property type="entry name" value="Restriction endonuclease BsobI, helical domain"/>
    <property type="match status" value="1"/>
</dbReference>
<dbReference type="RefSeq" id="WP_271733216.1">
    <property type="nucleotide sequence ID" value="NZ_JANQDP010000119.1"/>
</dbReference>
<keyword evidence="1" id="KW-0540">Nuclease</keyword>
<proteinExistence type="predicted"/>
<gene>
    <name evidence="1" type="ORF">PN457_10390</name>
</gene>
<protein>
    <submittedName>
        <fullName evidence="1">Type II restriction endonuclease</fullName>
    </submittedName>
</protein>
<accession>A0ABT5ASY8</accession>
<dbReference type="InterPro" id="IPR015277">
    <property type="entry name" value="Restrct_endonuc_II_AvaI/BsoBI"/>
</dbReference>
<dbReference type="Pfam" id="PF09194">
    <property type="entry name" value="Endonuc-BsobI"/>
    <property type="match status" value="1"/>
</dbReference>
<dbReference type="SUPFAM" id="SSF52980">
    <property type="entry name" value="Restriction endonuclease-like"/>
    <property type="match status" value="1"/>
</dbReference>
<dbReference type="GO" id="GO:0004519">
    <property type="term" value="F:endonuclease activity"/>
    <property type="evidence" value="ECO:0007669"/>
    <property type="project" value="UniProtKB-KW"/>
</dbReference>
<dbReference type="InterPro" id="IPR011335">
    <property type="entry name" value="Restrct_endonuc-II-like"/>
</dbReference>
<evidence type="ECO:0000313" key="1">
    <source>
        <dbReference type="EMBL" id="MDB9540062.1"/>
    </source>
</evidence>
<dbReference type="CDD" id="cd22315">
    <property type="entry name" value="BsoBI-like"/>
    <property type="match status" value="1"/>
</dbReference>
<dbReference type="InterPro" id="IPR043091">
    <property type="entry name" value="Restr_endonucII_AvaI/BsoBI_hel"/>
</dbReference>
<organism evidence="1 2">
    <name type="scientific">Anabaenopsis arnoldii</name>
    <dbReference type="NCBI Taxonomy" id="2152938"/>
    <lineage>
        <taxon>Bacteria</taxon>
        <taxon>Bacillati</taxon>
        <taxon>Cyanobacteriota</taxon>
        <taxon>Cyanophyceae</taxon>
        <taxon>Nostocales</taxon>
        <taxon>Nodulariaceae</taxon>
        <taxon>Anabaenopsis</taxon>
    </lineage>
</organism>
<sequence length="325" mass="35853">MNAYHNHLQSSDDLVTTYEATRAGFVALALEKNRRASPYVAEARALQEAANLAKSPADLLHIHGIDMGLLTAAGLSDKSLAYLTPEDKIDAINGLVKNFLEPAGANFVEELVFRFLLTRGDTLGGSMRNVGGALAQRKLTRTILSTLTIAGQRYHWQHSRTKKWIGMTNDDAEIELSLRGLSWESDLGRRTLIYNLNIPLVKSNVDICLFDLAPEALPANKSHNIKIKRVQLEPYTIALGELKGGIDPAGADEHWKTAQAALNRIRQSFADAGHLLPLTFFVGAAIERRMATEIWKQLESQTLSNAANLNEENQVASISRWLCSL</sequence>